<dbReference type="AlphaFoldDB" id="A0AAI9L002"/>
<dbReference type="Proteomes" id="UP001058167">
    <property type="component" value="Unassembled WGS sequence"/>
</dbReference>
<reference evidence="2" key="1">
    <citation type="submission" date="2022-06" db="EMBL/GenBank/DDBJ databases">
        <title>Draft genome sequences of Pectobacterium carotovorum subsp. carotovorum str. NBRC12380.</title>
        <authorList>
            <person name="Wakabayashi Y."/>
            <person name="Kojima K."/>
        </authorList>
    </citation>
    <scope>NUCLEOTIDE SEQUENCE</scope>
    <source>
        <strain evidence="2">NBRC 12380</strain>
    </source>
</reference>
<evidence type="ECO:0000313" key="5">
    <source>
        <dbReference type="Proteomes" id="UP001165145"/>
    </source>
</evidence>
<keyword evidence="4" id="KW-1185">Reference proteome</keyword>
<dbReference type="EMBL" id="BSRL01000006">
    <property type="protein sequence ID" value="GLV70418.1"/>
    <property type="molecule type" value="Genomic_DNA"/>
</dbReference>
<dbReference type="Proteomes" id="UP001165145">
    <property type="component" value="Unassembled WGS sequence"/>
</dbReference>
<sequence>MEGYPLSNDSTSRGYLSPVGDTPAYDEELEREISRWIRGVSGLPAAQVFPRWTDPQPQIPKNGVTWCGFGITTVPQPLSQSDVQVSEDQSEQWSWESVTVICCFYGPLGASTAATFRAGIFVEQNNAELNLTGLSLVEAGTLYNLPELINNQWVRRYDITVTLSRKNTRTYNIKTLVDAPVFFGD</sequence>
<dbReference type="EMBL" id="BRLF01000006">
    <property type="protein sequence ID" value="GKX47974.1"/>
    <property type="molecule type" value="Genomic_DNA"/>
</dbReference>
<organism evidence="3 5">
    <name type="scientific">Pectobacterium carotovorum subsp. carotovorum</name>
    <name type="common">Erwinia carotovora subsp. carotovora</name>
    <dbReference type="NCBI Taxonomy" id="555"/>
    <lineage>
        <taxon>Bacteria</taxon>
        <taxon>Pseudomonadati</taxon>
        <taxon>Pseudomonadota</taxon>
        <taxon>Gammaproteobacteria</taxon>
        <taxon>Enterobacterales</taxon>
        <taxon>Pectobacteriaceae</taxon>
        <taxon>Pectobacterium</taxon>
    </lineage>
</organism>
<protein>
    <submittedName>
        <fullName evidence="3">Bacteriophage protein</fullName>
    </submittedName>
</protein>
<evidence type="ECO:0000313" key="2">
    <source>
        <dbReference type="EMBL" id="GKX47974.1"/>
    </source>
</evidence>
<reference evidence="3" key="2">
    <citation type="submission" date="2023-02" db="EMBL/GenBank/DDBJ databases">
        <title>Pectobacterium carotovorum subsp. carotovorum NBRC 12380.</title>
        <authorList>
            <person name="Ichikawa N."/>
            <person name="Sato H."/>
            <person name="Tonouchi N."/>
        </authorList>
    </citation>
    <scope>NUCLEOTIDE SEQUENCE</scope>
    <source>
        <strain evidence="3">NBRC 12380</strain>
    </source>
</reference>
<name>A0AAI9L002_PECCC</name>
<feature type="domain" description="Phage neck terminator protein gp12-like" evidence="1">
    <location>
        <begin position="28"/>
        <end position="180"/>
    </location>
</feature>
<evidence type="ECO:0000259" key="1">
    <source>
        <dbReference type="Pfam" id="PF23961"/>
    </source>
</evidence>
<gene>
    <name evidence="3" type="ORF">Pcaca03_28620</name>
    <name evidence="2" type="ORF">SOASR016_27260</name>
</gene>
<proteinExistence type="predicted"/>
<evidence type="ECO:0000313" key="4">
    <source>
        <dbReference type="Proteomes" id="UP001058167"/>
    </source>
</evidence>
<accession>A0AAI9L002</accession>
<comment type="caution">
    <text evidence="3">The sequence shown here is derived from an EMBL/GenBank/DDBJ whole genome shotgun (WGS) entry which is preliminary data.</text>
</comment>
<evidence type="ECO:0000313" key="3">
    <source>
        <dbReference type="EMBL" id="GLV70418.1"/>
    </source>
</evidence>
<dbReference type="InterPro" id="IPR057087">
    <property type="entry name" value="Gp12-like"/>
</dbReference>
<dbReference type="Pfam" id="PF23961">
    <property type="entry name" value="Phage_tail_terminator_9"/>
    <property type="match status" value="1"/>
</dbReference>